<evidence type="ECO:0000256" key="1">
    <source>
        <dbReference type="ARBA" id="ARBA00006360"/>
    </source>
</evidence>
<keyword evidence="6" id="KW-0479">Metal-binding</keyword>
<dbReference type="GO" id="GO:0009360">
    <property type="term" value="C:DNA polymerase III complex"/>
    <property type="evidence" value="ECO:0007669"/>
    <property type="project" value="InterPro"/>
</dbReference>
<accession>A0A381YUT7</accession>
<dbReference type="EC" id="2.7.7.7" evidence="2"/>
<proteinExistence type="inferred from homology"/>
<dbReference type="Pfam" id="PF12169">
    <property type="entry name" value="DNA_pol3_gamma3"/>
    <property type="match status" value="1"/>
</dbReference>
<name>A0A381YUT7_9ZZZZ</name>
<dbReference type="GO" id="GO:0006261">
    <property type="term" value="P:DNA-templated DNA replication"/>
    <property type="evidence" value="ECO:0007669"/>
    <property type="project" value="TreeGrafter"/>
</dbReference>
<keyword evidence="7" id="KW-0547">Nucleotide-binding</keyword>
<dbReference type="InterPro" id="IPR003593">
    <property type="entry name" value="AAA+_ATPase"/>
</dbReference>
<dbReference type="SMART" id="SM00382">
    <property type="entry name" value="AAA"/>
    <property type="match status" value="1"/>
</dbReference>
<dbReference type="Pfam" id="PF22608">
    <property type="entry name" value="DNAX_ATPase_lid"/>
    <property type="match status" value="1"/>
</dbReference>
<evidence type="ECO:0000256" key="3">
    <source>
        <dbReference type="ARBA" id="ARBA00022679"/>
    </source>
</evidence>
<keyword evidence="10" id="KW-0239">DNA-directed DNA polymerase</keyword>
<keyword evidence="9" id="KW-0067">ATP-binding</keyword>
<dbReference type="Gene3D" id="1.20.272.10">
    <property type="match status" value="1"/>
</dbReference>
<dbReference type="InterPro" id="IPR027417">
    <property type="entry name" value="P-loop_NTPase"/>
</dbReference>
<dbReference type="SUPFAM" id="SSF52540">
    <property type="entry name" value="P-loop containing nucleoside triphosphate hydrolases"/>
    <property type="match status" value="1"/>
</dbReference>
<dbReference type="PANTHER" id="PTHR11669:SF0">
    <property type="entry name" value="PROTEIN STICHEL-LIKE 2"/>
    <property type="match status" value="1"/>
</dbReference>
<feature type="domain" description="AAA+ ATPase" evidence="12">
    <location>
        <begin position="14"/>
        <end position="157"/>
    </location>
</feature>
<dbReference type="InterPro" id="IPR022754">
    <property type="entry name" value="DNA_pol_III_gamma-3"/>
</dbReference>
<dbReference type="InterPro" id="IPR045085">
    <property type="entry name" value="HLD_clamp_pol_III_gamma_tau"/>
</dbReference>
<dbReference type="GO" id="GO:0003677">
    <property type="term" value="F:DNA binding"/>
    <property type="evidence" value="ECO:0007669"/>
    <property type="project" value="InterPro"/>
</dbReference>
<dbReference type="Gene3D" id="3.40.50.300">
    <property type="entry name" value="P-loop containing nucleotide triphosphate hydrolases"/>
    <property type="match status" value="1"/>
</dbReference>
<dbReference type="InterPro" id="IPR012763">
    <property type="entry name" value="DNA_pol_III_sug/sutau_N"/>
</dbReference>
<dbReference type="PANTHER" id="PTHR11669">
    <property type="entry name" value="REPLICATION FACTOR C / DNA POLYMERASE III GAMMA-TAU SUBUNIT"/>
    <property type="match status" value="1"/>
</dbReference>
<comment type="similarity">
    <text evidence="1">Belongs to the DnaX/STICHEL family.</text>
</comment>
<evidence type="ECO:0000256" key="7">
    <source>
        <dbReference type="ARBA" id="ARBA00022741"/>
    </source>
</evidence>
<organism evidence="13">
    <name type="scientific">marine metagenome</name>
    <dbReference type="NCBI Taxonomy" id="408172"/>
    <lineage>
        <taxon>unclassified sequences</taxon>
        <taxon>metagenomes</taxon>
        <taxon>ecological metagenomes</taxon>
    </lineage>
</organism>
<keyword evidence="4" id="KW-0548">Nucleotidyltransferase</keyword>
<evidence type="ECO:0000256" key="6">
    <source>
        <dbReference type="ARBA" id="ARBA00022723"/>
    </source>
</evidence>
<dbReference type="AlphaFoldDB" id="A0A381YUT7"/>
<dbReference type="InterPro" id="IPR022107">
    <property type="entry name" value="DNA_pol_III_gamma/tau_C"/>
</dbReference>
<dbReference type="Gene3D" id="1.10.8.60">
    <property type="match status" value="1"/>
</dbReference>
<evidence type="ECO:0000259" key="12">
    <source>
        <dbReference type="SMART" id="SM00382"/>
    </source>
</evidence>
<dbReference type="Pfam" id="PF12362">
    <property type="entry name" value="DUF3646"/>
    <property type="match status" value="1"/>
</dbReference>
<keyword evidence="3" id="KW-0808">Transferase</keyword>
<dbReference type="CDD" id="cd00009">
    <property type="entry name" value="AAA"/>
    <property type="match status" value="1"/>
</dbReference>
<evidence type="ECO:0000313" key="13">
    <source>
        <dbReference type="EMBL" id="SVA80785.1"/>
    </source>
</evidence>
<dbReference type="EMBL" id="UINC01019115">
    <property type="protein sequence ID" value="SVA80785.1"/>
    <property type="molecule type" value="Genomic_DNA"/>
</dbReference>
<dbReference type="InterPro" id="IPR050238">
    <property type="entry name" value="DNA_Rep/Repair_Clamp_Loader"/>
</dbReference>
<evidence type="ECO:0000256" key="10">
    <source>
        <dbReference type="ARBA" id="ARBA00022932"/>
    </source>
</evidence>
<evidence type="ECO:0000256" key="4">
    <source>
        <dbReference type="ARBA" id="ARBA00022695"/>
    </source>
</evidence>
<protein>
    <recommendedName>
        <fullName evidence="2">DNA-directed DNA polymerase</fullName>
        <ecNumber evidence="2">2.7.7.7</ecNumber>
    </recommendedName>
</protein>
<dbReference type="Pfam" id="PF13177">
    <property type="entry name" value="DNA_pol3_delta2"/>
    <property type="match status" value="1"/>
</dbReference>
<evidence type="ECO:0000256" key="5">
    <source>
        <dbReference type="ARBA" id="ARBA00022705"/>
    </source>
</evidence>
<evidence type="ECO:0000256" key="9">
    <source>
        <dbReference type="ARBA" id="ARBA00022840"/>
    </source>
</evidence>
<gene>
    <name evidence="13" type="ORF">METZ01_LOCUS133639</name>
</gene>
<evidence type="ECO:0000256" key="11">
    <source>
        <dbReference type="ARBA" id="ARBA00049244"/>
    </source>
</evidence>
<keyword evidence="5" id="KW-0235">DNA replication</keyword>
<comment type="catalytic activity">
    <reaction evidence="11">
        <text>DNA(n) + a 2'-deoxyribonucleoside 5'-triphosphate = DNA(n+1) + diphosphate</text>
        <dbReference type="Rhea" id="RHEA:22508"/>
        <dbReference type="Rhea" id="RHEA-COMP:17339"/>
        <dbReference type="Rhea" id="RHEA-COMP:17340"/>
        <dbReference type="ChEBI" id="CHEBI:33019"/>
        <dbReference type="ChEBI" id="CHEBI:61560"/>
        <dbReference type="ChEBI" id="CHEBI:173112"/>
        <dbReference type="EC" id="2.7.7.7"/>
    </reaction>
</comment>
<dbReference type="GO" id="GO:0003887">
    <property type="term" value="F:DNA-directed DNA polymerase activity"/>
    <property type="evidence" value="ECO:0007669"/>
    <property type="project" value="UniProtKB-KW"/>
</dbReference>
<dbReference type="NCBIfam" id="TIGR02397">
    <property type="entry name" value="dnaX_nterm"/>
    <property type="match status" value="1"/>
</dbReference>
<dbReference type="GO" id="GO:0005524">
    <property type="term" value="F:ATP binding"/>
    <property type="evidence" value="ECO:0007669"/>
    <property type="project" value="UniProtKB-KW"/>
</dbReference>
<evidence type="ECO:0000256" key="8">
    <source>
        <dbReference type="ARBA" id="ARBA00022833"/>
    </source>
</evidence>
<dbReference type="GO" id="GO:0046872">
    <property type="term" value="F:metal ion binding"/>
    <property type="evidence" value="ECO:0007669"/>
    <property type="project" value="UniProtKB-KW"/>
</dbReference>
<reference evidence="13" key="1">
    <citation type="submission" date="2018-05" db="EMBL/GenBank/DDBJ databases">
        <authorList>
            <person name="Lanie J.A."/>
            <person name="Ng W.-L."/>
            <person name="Kazmierczak K.M."/>
            <person name="Andrzejewski T.M."/>
            <person name="Davidsen T.M."/>
            <person name="Wayne K.J."/>
            <person name="Tettelin H."/>
            <person name="Glass J.I."/>
            <person name="Rusch D."/>
            <person name="Podicherti R."/>
            <person name="Tsui H.-C.T."/>
            <person name="Winkler M.E."/>
        </authorList>
    </citation>
    <scope>NUCLEOTIDE SEQUENCE</scope>
</reference>
<dbReference type="SUPFAM" id="SSF48019">
    <property type="entry name" value="post-AAA+ oligomerization domain-like"/>
    <property type="match status" value="1"/>
</dbReference>
<keyword evidence="8" id="KW-0862">Zinc</keyword>
<sequence length="542" mass="62244">MAETIINSIKMDKVPNAYLFSGIRGVGKTTAARIVAKALNCNNGVENLCQNEMCEHCSAISNSNHMDVLEMDAASKTGIDDVRDLIEFSKYGPSVAKFKIFIIDEVHMLSKQAFNGLLKTLEEPPSYLKFIFATTEIRKIPITVISRCQRFDLTRVKSDLLLDFLKKISLLENGKISENALKLIVKISEGSVRDGLSLLDRALITQKIEQKELNLESAQKIFGYFDKSHLIELMKLVFQGKEEQALLKFRSISDLGIDPKIFLNDFLEILYFMKNINIFGKNEISFSLSDNQTNEIEQLSSQVDIETLIMFWQFGIKSLEELNIVSNQNLSIEMFLIRLIHLKEIPKLEELLNSKETSQDKTSSKKTETLSNIKNEIKKDIIKETNQSTDQIKNVIQEKKEILDNDKTFKLPNENKNSTETVSNFDNLISLCLKHKEMQLKYDLEKNVSLVKFSNGQMEFSFNENIDKNFIKNLSKKLFVWTGKRWIITLSKEKGQPTHQEIKLEKKQTQLDEAIKTNAYKKMLEAFSDAKLITVEENEEKE</sequence>
<dbReference type="InterPro" id="IPR008921">
    <property type="entry name" value="DNA_pol3_clamp-load_cplx_C"/>
</dbReference>
<evidence type="ECO:0000256" key="2">
    <source>
        <dbReference type="ARBA" id="ARBA00012417"/>
    </source>
</evidence>